<dbReference type="InterPro" id="IPR006176">
    <property type="entry name" value="3-OHacyl-CoA_DH_NAD-bd"/>
</dbReference>
<dbReference type="InterPro" id="IPR036291">
    <property type="entry name" value="NAD(P)-bd_dom_sf"/>
</dbReference>
<dbReference type="FunFam" id="3.40.50.720:FF:000009">
    <property type="entry name" value="Fatty oxidation complex, alpha subunit"/>
    <property type="match status" value="1"/>
</dbReference>
<feature type="domain" description="3-hydroxyacyl-CoA dehydrogenase NAD binding" evidence="3">
    <location>
        <begin position="7"/>
        <end position="184"/>
    </location>
</feature>
<dbReference type="GO" id="GO:0006631">
    <property type="term" value="P:fatty acid metabolic process"/>
    <property type="evidence" value="ECO:0007669"/>
    <property type="project" value="InterPro"/>
</dbReference>
<feature type="domain" description="3-hydroxyacyl-CoA dehydrogenase C-terminal" evidence="2">
    <location>
        <begin position="406"/>
        <end position="487"/>
    </location>
</feature>
<dbReference type="RefSeq" id="WP_123689598.1">
    <property type="nucleotide sequence ID" value="NZ_AP019700.1"/>
</dbReference>
<dbReference type="Gene3D" id="1.10.1040.10">
    <property type="entry name" value="N-(1-d-carboxylethyl)-l-norvaline Dehydrogenase, domain 2"/>
    <property type="match status" value="2"/>
</dbReference>
<feature type="domain" description="3-hydroxyacyl-CoA dehydrogenase C-terminal" evidence="2">
    <location>
        <begin position="187"/>
        <end position="284"/>
    </location>
</feature>
<dbReference type="SUPFAM" id="SSF51735">
    <property type="entry name" value="NAD(P)-binding Rossmann-fold domains"/>
    <property type="match status" value="1"/>
</dbReference>
<evidence type="ECO:0000313" key="4">
    <source>
        <dbReference type="EMBL" id="ROQ00303.1"/>
    </source>
</evidence>
<dbReference type="NCBIfam" id="NF006124">
    <property type="entry name" value="PRK08268.1"/>
    <property type="match status" value="1"/>
</dbReference>
<keyword evidence="1" id="KW-0560">Oxidoreductase</keyword>
<dbReference type="InterPro" id="IPR013328">
    <property type="entry name" value="6PGD_dom2"/>
</dbReference>
<dbReference type="Gene3D" id="3.40.50.720">
    <property type="entry name" value="NAD(P)-binding Rossmann-like Domain"/>
    <property type="match status" value="1"/>
</dbReference>
<evidence type="ECO:0000313" key="5">
    <source>
        <dbReference type="Proteomes" id="UP000278222"/>
    </source>
</evidence>
<accession>A0A3N1M9E5</accession>
<dbReference type="Pfam" id="PF02737">
    <property type="entry name" value="3HCDH_N"/>
    <property type="match status" value="1"/>
</dbReference>
<comment type="caution">
    <text evidence="4">The sequence shown here is derived from an EMBL/GenBank/DDBJ whole genome shotgun (WGS) entry which is preliminary data.</text>
</comment>
<name>A0A3N1M9E5_9PROT</name>
<dbReference type="SUPFAM" id="SSF48179">
    <property type="entry name" value="6-phosphogluconate dehydrogenase C-terminal domain-like"/>
    <property type="match status" value="2"/>
</dbReference>
<keyword evidence="5" id="KW-1185">Reference proteome</keyword>
<evidence type="ECO:0000259" key="3">
    <source>
        <dbReference type="Pfam" id="PF02737"/>
    </source>
</evidence>
<protein>
    <submittedName>
        <fullName evidence="4">3-hydroxybutyryl-CoA dehydrogenase</fullName>
    </submittedName>
</protein>
<evidence type="ECO:0000259" key="2">
    <source>
        <dbReference type="Pfam" id="PF00725"/>
    </source>
</evidence>
<dbReference type="PANTHER" id="PTHR48075">
    <property type="entry name" value="3-HYDROXYACYL-COA DEHYDROGENASE FAMILY PROTEIN"/>
    <property type="match status" value="1"/>
</dbReference>
<gene>
    <name evidence="4" type="ORF">EDC65_2099</name>
</gene>
<sequence length="496" mass="51959">MNDAIVVGVVGAGTMGAGIAQVAATGGHAVLLYDAAPGFAAKSLAAIAGRIDRLAEKGTLTAESAAAAKGRITVVDDLSQMAPAGVVIEAVVEDLAVKHAVFTTLEAHCAPDAILASNTSSIPIARIAQALKHRGRVAGLHFFNPVPVMRLVEVISGPDTDPAVADRLSTLGERFGRVPVKVKDAPGFLVNFGGRSFTTEGLALVHEGVATPEQVDQVMRDCCHFRMGPFELMDLTGIDVNHPVSEIIWQGYYNDPRLRTTPYHRSMREAGRLGRKTGQGHFTYDAKGVRTPGLVPSLPESAPAERVVLLDVSAALSDLMAGADQIAHDDGESPLLVAPVGEDCTAVAVRLGVDHRRLVAVDLVCDISKRVTLMTAPGADPAVLAAVAARIVANGRAVTAIKDSPGFIQQRLRAMIANLGCEMAQIGVAAPADIDTAMQLGLNYPQGPLAMTDQIGASQVHAILQAIQAATGDDRYRPSLWLRRRALLGLPAATPA</sequence>
<dbReference type="OrthoDB" id="9771883at2"/>
<dbReference type="EMBL" id="RJKX01000013">
    <property type="protein sequence ID" value="ROQ00303.1"/>
    <property type="molecule type" value="Genomic_DNA"/>
</dbReference>
<reference evidence="4 5" key="1">
    <citation type="submission" date="2018-11" db="EMBL/GenBank/DDBJ databases">
        <title>Genomic Encyclopedia of Type Strains, Phase IV (KMG-IV): sequencing the most valuable type-strain genomes for metagenomic binning, comparative biology and taxonomic classification.</title>
        <authorList>
            <person name="Goeker M."/>
        </authorList>
    </citation>
    <scope>NUCLEOTIDE SEQUENCE [LARGE SCALE GENOMIC DNA]</scope>
    <source>
        <strain evidence="4 5">DSM 5900</strain>
    </source>
</reference>
<dbReference type="PANTHER" id="PTHR48075:SF5">
    <property type="entry name" value="3-HYDROXYBUTYRYL-COA DEHYDROGENASE"/>
    <property type="match status" value="1"/>
</dbReference>
<dbReference type="InterPro" id="IPR006108">
    <property type="entry name" value="3HC_DH_C"/>
</dbReference>
<dbReference type="InterPro" id="IPR008927">
    <property type="entry name" value="6-PGluconate_DH-like_C_sf"/>
</dbReference>
<organism evidence="4 5">
    <name type="scientific">Stella humosa</name>
    <dbReference type="NCBI Taxonomy" id="94"/>
    <lineage>
        <taxon>Bacteria</taxon>
        <taxon>Pseudomonadati</taxon>
        <taxon>Pseudomonadota</taxon>
        <taxon>Alphaproteobacteria</taxon>
        <taxon>Rhodospirillales</taxon>
        <taxon>Stellaceae</taxon>
        <taxon>Stella</taxon>
    </lineage>
</organism>
<evidence type="ECO:0000256" key="1">
    <source>
        <dbReference type="ARBA" id="ARBA00023002"/>
    </source>
</evidence>
<proteinExistence type="predicted"/>
<dbReference type="GO" id="GO:0070403">
    <property type="term" value="F:NAD+ binding"/>
    <property type="evidence" value="ECO:0007669"/>
    <property type="project" value="InterPro"/>
</dbReference>
<dbReference type="Proteomes" id="UP000278222">
    <property type="component" value="Unassembled WGS sequence"/>
</dbReference>
<dbReference type="GO" id="GO:0016616">
    <property type="term" value="F:oxidoreductase activity, acting on the CH-OH group of donors, NAD or NADP as acceptor"/>
    <property type="evidence" value="ECO:0007669"/>
    <property type="project" value="InterPro"/>
</dbReference>
<dbReference type="Pfam" id="PF00725">
    <property type="entry name" value="3HCDH"/>
    <property type="match status" value="2"/>
</dbReference>
<dbReference type="AlphaFoldDB" id="A0A3N1M9E5"/>